<dbReference type="RefSeq" id="WP_147291733.1">
    <property type="nucleotide sequence ID" value="NZ_QRGP01000002.1"/>
</dbReference>
<dbReference type="PROSITE" id="PS51829">
    <property type="entry name" value="P_HOMO_B"/>
    <property type="match status" value="1"/>
</dbReference>
<dbReference type="InterPro" id="IPR002884">
    <property type="entry name" value="P_dom"/>
</dbReference>
<proteinExistence type="predicted"/>
<dbReference type="SUPFAM" id="SSF49785">
    <property type="entry name" value="Galactose-binding domain-like"/>
    <property type="match status" value="1"/>
</dbReference>
<dbReference type="Pfam" id="PF01483">
    <property type="entry name" value="P_proprotein"/>
    <property type="match status" value="1"/>
</dbReference>
<keyword evidence="5" id="KW-1185">Reference proteome</keyword>
<sequence>MSSSRHPPARPGSPDAAKAPERNAFRRWWNLCLWFIALCSFPQAAFAQIRYTNTTDGTVNETVTPCTTPLVRNFTVSEIYTVADVNIGVLMSHTYRGDLQFYLQSPVGTRVQLINNIGTTRDNVNVLFDDAAANPISNHTANNDTATAATVVPAYQRTFRPFQALSAFNGQEAAGTWRLEICDSLNADSGTFFQSDLFLTAAPASVGVTKISSVISDGISGANPKALPGATVRYCITISNAGAGTAANISATDAIPANMTYVAGSMLSGSTCVTAATLEDDNATGADETDPIGASFSAGTITVYRASLLSASSFALLFNATVN</sequence>
<accession>A0A371B561</accession>
<dbReference type="GO" id="GO:0004252">
    <property type="term" value="F:serine-type endopeptidase activity"/>
    <property type="evidence" value="ECO:0007669"/>
    <property type="project" value="InterPro"/>
</dbReference>
<dbReference type="InterPro" id="IPR001434">
    <property type="entry name" value="OmcB-like_DUF11"/>
</dbReference>
<protein>
    <submittedName>
        <fullName evidence="4">DUF11 domain-containing protein</fullName>
    </submittedName>
</protein>
<dbReference type="AlphaFoldDB" id="A0A371B561"/>
<evidence type="ECO:0000313" key="5">
    <source>
        <dbReference type="Proteomes" id="UP000263833"/>
    </source>
</evidence>
<dbReference type="InterPro" id="IPR047589">
    <property type="entry name" value="DUF11_rpt"/>
</dbReference>
<dbReference type="EMBL" id="QRGP01000002">
    <property type="protein sequence ID" value="RDV02647.1"/>
    <property type="molecule type" value="Genomic_DNA"/>
</dbReference>
<dbReference type="OrthoDB" id="5400913at2"/>
<dbReference type="NCBIfam" id="TIGR01451">
    <property type="entry name" value="B_ant_repeat"/>
    <property type="match status" value="1"/>
</dbReference>
<evidence type="ECO:0000256" key="1">
    <source>
        <dbReference type="ARBA" id="ARBA00022670"/>
    </source>
</evidence>
<dbReference type="Pfam" id="PF01345">
    <property type="entry name" value="DUF11"/>
    <property type="match status" value="1"/>
</dbReference>
<comment type="caution">
    <text evidence="4">The sequence shown here is derived from an EMBL/GenBank/DDBJ whole genome shotgun (WGS) entry which is preliminary data.</text>
</comment>
<evidence type="ECO:0000256" key="2">
    <source>
        <dbReference type="ARBA" id="ARBA00022801"/>
    </source>
</evidence>
<dbReference type="Gene3D" id="2.60.120.260">
    <property type="entry name" value="Galactose-binding domain-like"/>
    <property type="match status" value="1"/>
</dbReference>
<name>A0A371B561_9SPHN</name>
<dbReference type="Proteomes" id="UP000263833">
    <property type="component" value="Unassembled WGS sequence"/>
</dbReference>
<evidence type="ECO:0000313" key="4">
    <source>
        <dbReference type="EMBL" id="RDV02647.1"/>
    </source>
</evidence>
<reference evidence="5" key="1">
    <citation type="submission" date="2018-08" db="EMBL/GenBank/DDBJ databases">
        <authorList>
            <person name="Kim S.-J."/>
            <person name="Jung G.-Y."/>
        </authorList>
    </citation>
    <scope>NUCLEOTIDE SEQUENCE [LARGE SCALE GENOMIC DNA]</scope>
    <source>
        <strain evidence="5">GY_G</strain>
    </source>
</reference>
<feature type="domain" description="P/Homo B" evidence="3">
    <location>
        <begin position="40"/>
        <end position="205"/>
    </location>
</feature>
<organism evidence="4 5">
    <name type="scientific">Sphingorhabdus pulchriflava</name>
    <dbReference type="NCBI Taxonomy" id="2292257"/>
    <lineage>
        <taxon>Bacteria</taxon>
        <taxon>Pseudomonadati</taxon>
        <taxon>Pseudomonadota</taxon>
        <taxon>Alphaproteobacteria</taxon>
        <taxon>Sphingomonadales</taxon>
        <taxon>Sphingomonadaceae</taxon>
        <taxon>Sphingorhabdus</taxon>
    </lineage>
</organism>
<dbReference type="InterPro" id="IPR008979">
    <property type="entry name" value="Galactose-bd-like_sf"/>
</dbReference>
<keyword evidence="2" id="KW-0378">Hydrolase</keyword>
<keyword evidence="1" id="KW-0645">Protease</keyword>
<dbReference type="GO" id="GO:0006508">
    <property type="term" value="P:proteolysis"/>
    <property type="evidence" value="ECO:0007669"/>
    <property type="project" value="UniProtKB-KW"/>
</dbReference>
<gene>
    <name evidence="4" type="ORF">DXH95_11870</name>
</gene>
<evidence type="ECO:0000259" key="3">
    <source>
        <dbReference type="PROSITE" id="PS51829"/>
    </source>
</evidence>